<dbReference type="Proteomes" id="UP001310890">
    <property type="component" value="Unassembled WGS sequence"/>
</dbReference>
<dbReference type="InterPro" id="IPR049892">
    <property type="entry name" value="AA9"/>
</dbReference>
<dbReference type="Gene3D" id="2.70.50.70">
    <property type="match status" value="1"/>
</dbReference>
<dbReference type="InterPro" id="IPR005103">
    <property type="entry name" value="AA9_LPMO"/>
</dbReference>
<dbReference type="Pfam" id="PF03443">
    <property type="entry name" value="AA9"/>
    <property type="match status" value="1"/>
</dbReference>
<evidence type="ECO:0000256" key="3">
    <source>
        <dbReference type="ARBA" id="ARBA00022525"/>
    </source>
</evidence>
<proteinExistence type="predicted"/>
<comment type="subcellular location">
    <subcellularLocation>
        <location evidence="2">Secreted</location>
    </subcellularLocation>
</comment>
<keyword evidence="5" id="KW-0732">Signal</keyword>
<sequence>MPSSLTSTAIAAALAALPLASAHGYVASATISGTPYFVGNPNWAYQTPIPKQPGWYANNLDNGFVTPASYGGPDIICHKSATAGSTALTISAGGTISLQWNTWPNSHKGPVSNMLAAVNGDFQAADKTKLKWFEAEVGALLDDSSPPGSWATDKLIANNFTSDFIVPAGLAPGNYVLRHEILALHAANSANGAQSYPMCINLVVTGSGTTSPCAASGADCRLGEALYTATDPGILIDIYSPITDYQIPGPALIKGGDFTGNIGGPPGGSGGSTGGSDVDVYCLNTSYLDQDINIRTFRASHLYQTRNIHVFRCADRRAADPAGLAQHAV</sequence>
<feature type="domain" description="Auxiliary Activity family 9 catalytic" evidence="6">
    <location>
        <begin position="23"/>
        <end position="243"/>
    </location>
</feature>
<dbReference type="EMBL" id="JAVRRL010000044">
    <property type="protein sequence ID" value="KAK5110950.1"/>
    <property type="molecule type" value="Genomic_DNA"/>
</dbReference>
<evidence type="ECO:0000256" key="5">
    <source>
        <dbReference type="SAM" id="SignalP"/>
    </source>
</evidence>
<reference evidence="7" key="1">
    <citation type="submission" date="2023-08" db="EMBL/GenBank/DDBJ databases">
        <title>Black Yeasts Isolated from many extreme environments.</title>
        <authorList>
            <person name="Coleine C."/>
            <person name="Stajich J.E."/>
            <person name="Selbmann L."/>
        </authorList>
    </citation>
    <scope>NUCLEOTIDE SEQUENCE</scope>
    <source>
        <strain evidence="7">CCFEE 5401</strain>
    </source>
</reference>
<name>A0AAN7TDW9_9PEZI</name>
<evidence type="ECO:0000259" key="6">
    <source>
        <dbReference type="Pfam" id="PF03443"/>
    </source>
</evidence>
<dbReference type="AlphaFoldDB" id="A0AAN7TDW9"/>
<keyword evidence="3" id="KW-0964">Secreted</keyword>
<comment type="caution">
    <text evidence="7">The sequence shown here is derived from an EMBL/GenBank/DDBJ whole genome shotgun (WGS) entry which is preliminary data.</text>
</comment>
<dbReference type="CDD" id="cd21175">
    <property type="entry name" value="LPMO_AA9"/>
    <property type="match status" value="1"/>
</dbReference>
<dbReference type="PANTHER" id="PTHR33353">
    <property type="entry name" value="PUTATIVE (AFU_ORTHOLOGUE AFUA_1G12560)-RELATED"/>
    <property type="match status" value="1"/>
</dbReference>
<feature type="signal peptide" evidence="5">
    <location>
        <begin position="1"/>
        <end position="22"/>
    </location>
</feature>
<evidence type="ECO:0000256" key="4">
    <source>
        <dbReference type="ARBA" id="ARBA00023157"/>
    </source>
</evidence>
<feature type="chain" id="PRO_5043014788" description="Auxiliary Activity family 9 catalytic domain-containing protein" evidence="5">
    <location>
        <begin position="23"/>
        <end position="329"/>
    </location>
</feature>
<comment type="cofactor">
    <cofactor evidence="1">
        <name>Cu(2+)</name>
        <dbReference type="ChEBI" id="CHEBI:29036"/>
    </cofactor>
</comment>
<protein>
    <recommendedName>
        <fullName evidence="6">Auxiliary Activity family 9 catalytic domain-containing protein</fullName>
    </recommendedName>
</protein>
<accession>A0AAN7TDW9</accession>
<evidence type="ECO:0000256" key="2">
    <source>
        <dbReference type="ARBA" id="ARBA00004613"/>
    </source>
</evidence>
<evidence type="ECO:0000256" key="1">
    <source>
        <dbReference type="ARBA" id="ARBA00001973"/>
    </source>
</evidence>
<organism evidence="7 8">
    <name type="scientific">Meristemomyces frigidus</name>
    <dbReference type="NCBI Taxonomy" id="1508187"/>
    <lineage>
        <taxon>Eukaryota</taxon>
        <taxon>Fungi</taxon>
        <taxon>Dikarya</taxon>
        <taxon>Ascomycota</taxon>
        <taxon>Pezizomycotina</taxon>
        <taxon>Dothideomycetes</taxon>
        <taxon>Dothideomycetidae</taxon>
        <taxon>Mycosphaerellales</taxon>
        <taxon>Teratosphaeriaceae</taxon>
        <taxon>Meristemomyces</taxon>
    </lineage>
</organism>
<dbReference type="GO" id="GO:0005576">
    <property type="term" value="C:extracellular region"/>
    <property type="evidence" value="ECO:0007669"/>
    <property type="project" value="UniProtKB-SubCell"/>
</dbReference>
<gene>
    <name evidence="7" type="ORF">LTR62_005488</name>
</gene>
<evidence type="ECO:0000313" key="8">
    <source>
        <dbReference type="Proteomes" id="UP001310890"/>
    </source>
</evidence>
<evidence type="ECO:0000313" key="7">
    <source>
        <dbReference type="EMBL" id="KAK5110950.1"/>
    </source>
</evidence>
<dbReference type="PANTHER" id="PTHR33353:SF34">
    <property type="entry name" value="ENDO-BETA-1,4-GLUCANASE D"/>
    <property type="match status" value="1"/>
</dbReference>
<keyword evidence="4" id="KW-1015">Disulfide bond</keyword>